<gene>
    <name evidence="4" type="ORF">K7432_010676</name>
</gene>
<dbReference type="SUPFAM" id="SSF54001">
    <property type="entry name" value="Cysteine proteinases"/>
    <property type="match status" value="1"/>
</dbReference>
<dbReference type="InterPro" id="IPR038765">
    <property type="entry name" value="Papain-like_cys_pep_sf"/>
</dbReference>
<proteinExistence type="predicted"/>
<feature type="region of interest" description="Disordered" evidence="1">
    <location>
        <begin position="81"/>
        <end position="121"/>
    </location>
</feature>
<evidence type="ECO:0000256" key="1">
    <source>
        <dbReference type="SAM" id="MobiDB-lite"/>
    </source>
</evidence>
<organism evidence="4 5">
    <name type="scientific">Basidiobolus ranarum</name>
    <dbReference type="NCBI Taxonomy" id="34480"/>
    <lineage>
        <taxon>Eukaryota</taxon>
        <taxon>Fungi</taxon>
        <taxon>Fungi incertae sedis</taxon>
        <taxon>Zoopagomycota</taxon>
        <taxon>Entomophthoromycotina</taxon>
        <taxon>Basidiobolomycetes</taxon>
        <taxon>Basidiobolales</taxon>
        <taxon>Basidiobolaceae</taxon>
        <taxon>Basidiobolus</taxon>
    </lineage>
</organism>
<accession>A0ABR2WND4</accession>
<feature type="signal peptide" evidence="2">
    <location>
        <begin position="1"/>
        <end position="18"/>
    </location>
</feature>
<sequence>MLYSAILVAFCALSVTEARVNCPNGNGLYCGSTLGLDSNVLYNCNSDAWSWSYSTAEYCSNGCVSAGAGYPDYCSGSDPSTNNNGNNNNNSNNNNSNNSNNNNSTSNSNNNNTNNNSNNVTYTNTLNVANYPLVFRFDNGQCTDWADARYAQITGHHTTWWGDARFWAIRAANAGWVVSKTPKVPSIIVIQPGYQGVGSDGHVAVVEEINPDGSVYTSDYNYIINGYGGPYIKTYVNFYPGNGVDFIWY</sequence>
<evidence type="ECO:0000256" key="2">
    <source>
        <dbReference type="SAM" id="SignalP"/>
    </source>
</evidence>
<evidence type="ECO:0000313" key="5">
    <source>
        <dbReference type="Proteomes" id="UP001479436"/>
    </source>
</evidence>
<reference evidence="4 5" key="1">
    <citation type="submission" date="2023-04" db="EMBL/GenBank/DDBJ databases">
        <title>Genome of Basidiobolus ranarum AG-B5.</title>
        <authorList>
            <person name="Stajich J.E."/>
            <person name="Carter-House D."/>
            <person name="Gryganskyi A."/>
        </authorList>
    </citation>
    <scope>NUCLEOTIDE SEQUENCE [LARGE SCALE GENOMIC DNA]</scope>
    <source>
        <strain evidence="4 5">AG-B5</strain>
    </source>
</reference>
<dbReference type="EMBL" id="JASJQH010000753">
    <property type="protein sequence ID" value="KAK9763027.1"/>
    <property type="molecule type" value="Genomic_DNA"/>
</dbReference>
<dbReference type="Proteomes" id="UP001479436">
    <property type="component" value="Unassembled WGS sequence"/>
</dbReference>
<protein>
    <recommendedName>
        <fullName evidence="3">Peptidase C51 domain-containing protein</fullName>
    </recommendedName>
</protein>
<comment type="caution">
    <text evidence="4">The sequence shown here is derived from an EMBL/GenBank/DDBJ whole genome shotgun (WGS) entry which is preliminary data.</text>
</comment>
<feature type="domain" description="Peptidase C51" evidence="3">
    <location>
        <begin position="117"/>
        <end position="248"/>
    </location>
</feature>
<keyword evidence="5" id="KW-1185">Reference proteome</keyword>
<evidence type="ECO:0000259" key="3">
    <source>
        <dbReference type="PROSITE" id="PS50911"/>
    </source>
</evidence>
<feature type="chain" id="PRO_5047325396" description="Peptidase C51 domain-containing protein" evidence="2">
    <location>
        <begin position="19"/>
        <end position="249"/>
    </location>
</feature>
<dbReference type="Gene3D" id="3.90.1720.10">
    <property type="entry name" value="endopeptidase domain like (from Nostoc punctiforme)"/>
    <property type="match status" value="1"/>
</dbReference>
<dbReference type="InterPro" id="IPR007921">
    <property type="entry name" value="CHAP_dom"/>
</dbReference>
<name>A0ABR2WND4_9FUNG</name>
<dbReference type="Pfam" id="PF05257">
    <property type="entry name" value="CHAP"/>
    <property type="match status" value="1"/>
</dbReference>
<evidence type="ECO:0000313" key="4">
    <source>
        <dbReference type="EMBL" id="KAK9763027.1"/>
    </source>
</evidence>
<keyword evidence="2" id="KW-0732">Signal</keyword>
<dbReference type="PROSITE" id="PS50911">
    <property type="entry name" value="CHAP"/>
    <property type="match status" value="1"/>
</dbReference>